<dbReference type="AlphaFoldDB" id="A0A2K9P219"/>
<dbReference type="Gene3D" id="3.60.40.10">
    <property type="entry name" value="PPM-type phosphatase domain"/>
    <property type="match status" value="1"/>
</dbReference>
<keyword evidence="3" id="KW-1185">Reference proteome</keyword>
<dbReference type="GeneID" id="98062526"/>
<organism evidence="2 3">
    <name type="scientific">Monoglobus pectinilyticus</name>
    <dbReference type="NCBI Taxonomy" id="1981510"/>
    <lineage>
        <taxon>Bacteria</taxon>
        <taxon>Bacillati</taxon>
        <taxon>Bacillota</taxon>
        <taxon>Clostridia</taxon>
        <taxon>Monoglobales</taxon>
        <taxon>Monoglobaceae</taxon>
        <taxon>Monoglobus</taxon>
    </lineage>
</organism>
<gene>
    <name evidence="2" type="ORF">B9O19_01116</name>
</gene>
<dbReference type="SUPFAM" id="SSF81606">
    <property type="entry name" value="PP2C-like"/>
    <property type="match status" value="1"/>
</dbReference>
<dbReference type="SMART" id="SM00331">
    <property type="entry name" value="PP2C_SIG"/>
    <property type="match status" value="1"/>
</dbReference>
<evidence type="ECO:0000313" key="3">
    <source>
        <dbReference type="Proteomes" id="UP000235589"/>
    </source>
</evidence>
<dbReference type="InterPro" id="IPR036457">
    <property type="entry name" value="PPM-type-like_dom_sf"/>
</dbReference>
<dbReference type="PANTHER" id="PTHR35801:SF1">
    <property type="entry name" value="PHOSPHOSERINE PHOSPHATASE RSBX"/>
    <property type="match status" value="1"/>
</dbReference>
<dbReference type="RefSeq" id="WP_102365497.1">
    <property type="nucleotide sequence ID" value="NZ_CP020991.1"/>
</dbReference>
<feature type="domain" description="PPM-type phosphatase" evidence="1">
    <location>
        <begin position="5"/>
        <end position="219"/>
    </location>
</feature>
<dbReference type="InterPro" id="IPR039248">
    <property type="entry name" value="Ptase_RsbX"/>
</dbReference>
<proteinExistence type="predicted"/>
<dbReference type="PANTHER" id="PTHR35801">
    <property type="entry name" value="PHOSPHOSERINE PHOSPHATASE RSBX"/>
    <property type="match status" value="1"/>
</dbReference>
<dbReference type="KEGG" id="mpec:B9O19_01116"/>
<protein>
    <submittedName>
        <fullName evidence="2">Stage II sporulation protein E</fullName>
    </submittedName>
</protein>
<name>A0A2K9P219_9FIRM</name>
<dbReference type="Pfam" id="PF07228">
    <property type="entry name" value="SpoIIE"/>
    <property type="match status" value="1"/>
</dbReference>
<dbReference type="InterPro" id="IPR001932">
    <property type="entry name" value="PPM-type_phosphatase-like_dom"/>
</dbReference>
<evidence type="ECO:0000259" key="1">
    <source>
        <dbReference type="SMART" id="SM00331"/>
    </source>
</evidence>
<dbReference type="Proteomes" id="UP000235589">
    <property type="component" value="Chromosome"/>
</dbReference>
<reference evidence="2 3" key="1">
    <citation type="submission" date="2017-04" db="EMBL/GenBank/DDBJ databases">
        <title>Monoglobus pectinilyticus 14 draft genome.</title>
        <authorList>
            <person name="Kim C."/>
            <person name="Rosendale D.I."/>
            <person name="Kelly W.J."/>
            <person name="Tannock G.W."/>
            <person name="Patchett M.L."/>
            <person name="Jordens J.Z."/>
        </authorList>
    </citation>
    <scope>NUCLEOTIDE SEQUENCE [LARGE SCALE GENOMIC DNA]</scope>
    <source>
        <strain evidence="2 3">14</strain>
    </source>
</reference>
<accession>A0A2K9P219</accession>
<evidence type="ECO:0000313" key="2">
    <source>
        <dbReference type="EMBL" id="AUO19280.1"/>
    </source>
</evidence>
<dbReference type="OrthoDB" id="1090916at2"/>
<dbReference type="EMBL" id="CP020991">
    <property type="protein sequence ID" value="AUO19280.1"/>
    <property type="molecule type" value="Genomic_DNA"/>
</dbReference>
<sequence>MNDLFADVGYVSLNHVGEELCGDMVEIVRHEDELIVVLADGLGSGVKANILSTLTSKIISTMMAENMSIDECVSTVAATLPVCKKRGVAYSTFTIMRFTGNTEAEIIQFDNPLVILLRKGKNCEYPMTERIIEGKKIYETKIPVELDDVFIMMSDGAIYAGVERVLNYGWQRENIIAYVEANYNYKQTAKIIASEIADECNRLYASEPGDDTTVAAVQIRKRKTCNLLFGPPEHPEDDNKVMALFFSKQGRHVVCGGTTSKITARYLGKEIVAAPDYSDPSIPPTASIEGVDLVTEGVITIARVLDYAKNYLEDNSLFEKWGKQKDGASEIARLLFKEATDINLFVGKAQNDAHQDANLNISFSIKLKIVDELRQCLEDMGKTVTVNYF</sequence>